<dbReference type="NCBIfam" id="NF004281">
    <property type="entry name" value="PRK05690.1"/>
    <property type="match status" value="1"/>
</dbReference>
<keyword evidence="5" id="KW-0067">ATP-binding</keyword>
<evidence type="ECO:0000256" key="11">
    <source>
        <dbReference type="ARBA" id="ARBA00075110"/>
    </source>
</evidence>
<accession>A0A0S2TH10</accession>
<dbReference type="CDD" id="cd00158">
    <property type="entry name" value="RHOD"/>
    <property type="match status" value="1"/>
</dbReference>
<dbReference type="SUPFAM" id="SSF69572">
    <property type="entry name" value="Activating enzymes of the ubiquitin-like proteins"/>
    <property type="match status" value="1"/>
</dbReference>
<dbReference type="FunFam" id="3.40.50.720:FF:000033">
    <property type="entry name" value="Adenylyltransferase and sulfurtransferase MOCS3"/>
    <property type="match status" value="1"/>
</dbReference>
<evidence type="ECO:0000256" key="4">
    <source>
        <dbReference type="ARBA" id="ARBA00022741"/>
    </source>
</evidence>
<dbReference type="Pfam" id="PF00581">
    <property type="entry name" value="Rhodanese"/>
    <property type="match status" value="1"/>
</dbReference>
<protein>
    <recommendedName>
        <fullName evidence="10">Molybdopterin-synthase adenylyltransferase</fullName>
        <ecNumber evidence="9">2.7.7.80</ecNumber>
    </recommendedName>
    <alternativeName>
        <fullName evidence="13">MoaD protein adenylase</fullName>
    </alternativeName>
    <alternativeName>
        <fullName evidence="11">Molybdopterin-converting factor subunit 1 adenylase</fullName>
    </alternativeName>
    <alternativeName>
        <fullName evidence="12">Sulfur carrier protein MoaD adenylyltransferase</fullName>
    </alternativeName>
</protein>
<dbReference type="EC" id="2.7.7.80" evidence="9"/>
<dbReference type="GO" id="GO:0005524">
    <property type="term" value="F:ATP binding"/>
    <property type="evidence" value="ECO:0007669"/>
    <property type="project" value="UniProtKB-KW"/>
</dbReference>
<evidence type="ECO:0000256" key="9">
    <source>
        <dbReference type="ARBA" id="ARBA00066884"/>
    </source>
</evidence>
<dbReference type="STRING" id="1748243.Tel_15595"/>
<comment type="function">
    <text evidence="7">Catalyzes the adenylation by ATP of the carboxyl group of the C-terminal glycine of sulfur carrier protein MoaD.</text>
</comment>
<dbReference type="InterPro" id="IPR001763">
    <property type="entry name" value="Rhodanese-like_dom"/>
</dbReference>
<evidence type="ECO:0000313" key="15">
    <source>
        <dbReference type="EMBL" id="ALP54457.1"/>
    </source>
</evidence>
<evidence type="ECO:0000256" key="7">
    <source>
        <dbReference type="ARBA" id="ARBA00055169"/>
    </source>
</evidence>
<proteinExistence type="inferred from homology"/>
<dbReference type="NCBIfam" id="NF006444">
    <property type="entry name" value="PRK08762.1"/>
    <property type="match status" value="1"/>
</dbReference>
<evidence type="ECO:0000256" key="13">
    <source>
        <dbReference type="ARBA" id="ARBA00078531"/>
    </source>
</evidence>
<dbReference type="SMART" id="SM00450">
    <property type="entry name" value="RHOD"/>
    <property type="match status" value="1"/>
</dbReference>
<name>A0A0S2TH10_9GAMM</name>
<evidence type="ECO:0000256" key="6">
    <source>
        <dbReference type="ARBA" id="ARBA00052218"/>
    </source>
</evidence>
<dbReference type="PANTHER" id="PTHR10953:SF102">
    <property type="entry name" value="ADENYLYLTRANSFERASE AND SULFURTRANSFERASE MOCS3"/>
    <property type="match status" value="1"/>
</dbReference>
<keyword evidence="3" id="KW-0808">Transferase</keyword>
<evidence type="ECO:0000256" key="10">
    <source>
        <dbReference type="ARBA" id="ARBA00073635"/>
    </source>
</evidence>
<dbReference type="KEGG" id="tee:Tel_15595"/>
<evidence type="ECO:0000256" key="3">
    <source>
        <dbReference type="ARBA" id="ARBA00022679"/>
    </source>
</evidence>
<keyword evidence="4" id="KW-0547">Nucleotide-binding</keyword>
<dbReference type="GO" id="GO:0005829">
    <property type="term" value="C:cytosol"/>
    <property type="evidence" value="ECO:0007669"/>
    <property type="project" value="TreeGrafter"/>
</dbReference>
<dbReference type="InterPro" id="IPR000594">
    <property type="entry name" value="ThiF_NAD_FAD-bd"/>
</dbReference>
<keyword evidence="16" id="KW-1185">Reference proteome</keyword>
<dbReference type="GO" id="GO:0008641">
    <property type="term" value="F:ubiquitin-like modifier activating enzyme activity"/>
    <property type="evidence" value="ECO:0007669"/>
    <property type="project" value="InterPro"/>
</dbReference>
<dbReference type="GO" id="GO:0061605">
    <property type="term" value="F:molybdopterin-synthase adenylyltransferase activity"/>
    <property type="evidence" value="ECO:0007669"/>
    <property type="project" value="UniProtKB-EC"/>
</dbReference>
<dbReference type="PANTHER" id="PTHR10953">
    <property type="entry name" value="UBIQUITIN-ACTIVATING ENZYME E1"/>
    <property type="match status" value="1"/>
</dbReference>
<dbReference type="GO" id="GO:0008146">
    <property type="term" value="F:sulfotransferase activity"/>
    <property type="evidence" value="ECO:0007669"/>
    <property type="project" value="TreeGrafter"/>
</dbReference>
<dbReference type="InterPro" id="IPR045886">
    <property type="entry name" value="ThiF/MoeB/HesA"/>
</dbReference>
<comment type="pathway">
    <text evidence="1">Cofactor biosynthesis; molybdopterin biosynthesis.</text>
</comment>
<dbReference type="InterPro" id="IPR036873">
    <property type="entry name" value="Rhodanese-like_dom_sf"/>
</dbReference>
<dbReference type="AlphaFoldDB" id="A0A0S2TH10"/>
<dbReference type="Pfam" id="PF00899">
    <property type="entry name" value="ThiF"/>
    <property type="match status" value="1"/>
</dbReference>
<evidence type="ECO:0000313" key="16">
    <source>
        <dbReference type="Proteomes" id="UP000055136"/>
    </source>
</evidence>
<sequence length="390" mass="42333">MKGMERRLAELKSVIPEVEPSEADSLLKQGALLVDVREADEIANGSPNAALRMGRGYLELRIEERVPDKDKTLVVMCAGGVRSLFAAEALQQLGYSDVRSLAGGFNRWKNQGLDFEIPRALSAEAKERYSRHLLLPEVGEAGQLKLLDSKVLLIGAGGLGSPAAYYLAAAGVGTLGLVDHDVVDRSNLQRQIIHTEARVGTPKVASAREAIEQLNPDVKVVGYETHLDSGNVEEIFSAYDVIVDGTDNLPTRYLVNDACVKLGKPNVHAAVYRFEGQLTVFWPGHPDNPSGCYRCMFPNPPAPGSAPSCSEIGVLGILPGVMGLLQATEVLKILLDMGQPLLGRMLYYDALRSSFSEFKLKKNPACRYCGEQGDFPGYEDYAQVCAAPDR</sequence>
<dbReference type="Gene3D" id="3.40.250.10">
    <property type="entry name" value="Rhodanese-like domain"/>
    <property type="match status" value="1"/>
</dbReference>
<dbReference type="SUPFAM" id="SSF52821">
    <property type="entry name" value="Rhodanese/Cell cycle control phosphatase"/>
    <property type="match status" value="1"/>
</dbReference>
<feature type="domain" description="Rhodanese" evidence="14">
    <location>
        <begin position="27"/>
        <end position="117"/>
    </location>
</feature>
<dbReference type="GO" id="GO:0004792">
    <property type="term" value="F:thiosulfate-cyanide sulfurtransferase activity"/>
    <property type="evidence" value="ECO:0007669"/>
    <property type="project" value="TreeGrafter"/>
</dbReference>
<comment type="catalytic activity">
    <reaction evidence="6">
        <text>[molybdopterin-synthase sulfur-carrier protein]-C-terminal Gly-Gly + ATP + H(+) = [molybdopterin-synthase sulfur-carrier protein]-C-terminal Gly-Gly-AMP + diphosphate</text>
        <dbReference type="Rhea" id="RHEA:43616"/>
        <dbReference type="Rhea" id="RHEA-COMP:12159"/>
        <dbReference type="Rhea" id="RHEA-COMP:12202"/>
        <dbReference type="ChEBI" id="CHEBI:15378"/>
        <dbReference type="ChEBI" id="CHEBI:30616"/>
        <dbReference type="ChEBI" id="CHEBI:33019"/>
        <dbReference type="ChEBI" id="CHEBI:90618"/>
        <dbReference type="ChEBI" id="CHEBI:90778"/>
        <dbReference type="EC" id="2.7.7.80"/>
    </reaction>
</comment>
<dbReference type="InterPro" id="IPR035985">
    <property type="entry name" value="Ubiquitin-activating_enz"/>
</dbReference>
<evidence type="ECO:0000256" key="1">
    <source>
        <dbReference type="ARBA" id="ARBA00005046"/>
    </source>
</evidence>
<gene>
    <name evidence="15" type="ORF">Tel_15595</name>
</gene>
<evidence type="ECO:0000256" key="8">
    <source>
        <dbReference type="ARBA" id="ARBA00063809"/>
    </source>
</evidence>
<comment type="similarity">
    <text evidence="2">Belongs to the HesA/MoeB/ThiF family.</text>
</comment>
<comment type="subunit">
    <text evidence="8">Homodimer. Forms a stable heterotetrameric complex of 2 MoeB and 2 MoaD during adenylation of MoaD.</text>
</comment>
<evidence type="ECO:0000256" key="12">
    <source>
        <dbReference type="ARBA" id="ARBA00075328"/>
    </source>
</evidence>
<dbReference type="Gene3D" id="3.40.50.720">
    <property type="entry name" value="NAD(P)-binding Rossmann-like Domain"/>
    <property type="match status" value="1"/>
</dbReference>
<dbReference type="CDD" id="cd00757">
    <property type="entry name" value="ThiF_MoeB_HesA_family"/>
    <property type="match status" value="1"/>
</dbReference>
<evidence type="ECO:0000256" key="5">
    <source>
        <dbReference type="ARBA" id="ARBA00022840"/>
    </source>
</evidence>
<dbReference type="Proteomes" id="UP000055136">
    <property type="component" value="Chromosome"/>
</dbReference>
<organism evidence="15 16">
    <name type="scientific">Candidatus Tenderia electrophaga</name>
    <dbReference type="NCBI Taxonomy" id="1748243"/>
    <lineage>
        <taxon>Bacteria</taxon>
        <taxon>Pseudomonadati</taxon>
        <taxon>Pseudomonadota</taxon>
        <taxon>Gammaproteobacteria</taxon>
        <taxon>Candidatus Tenderiales</taxon>
        <taxon>Candidatus Tenderiaceae</taxon>
        <taxon>Candidatus Tenderia</taxon>
    </lineage>
</organism>
<dbReference type="PROSITE" id="PS50206">
    <property type="entry name" value="RHODANESE_3"/>
    <property type="match status" value="1"/>
</dbReference>
<dbReference type="EMBL" id="CP013099">
    <property type="protein sequence ID" value="ALP54457.1"/>
    <property type="molecule type" value="Genomic_DNA"/>
</dbReference>
<evidence type="ECO:0000259" key="14">
    <source>
        <dbReference type="PROSITE" id="PS50206"/>
    </source>
</evidence>
<evidence type="ECO:0000256" key="2">
    <source>
        <dbReference type="ARBA" id="ARBA00009919"/>
    </source>
</evidence>
<reference evidence="15" key="1">
    <citation type="submission" date="2015-10" db="EMBL/GenBank/DDBJ databases">
        <title>Description of Candidatus Tenderia electrophaga gen. nov, sp. nov., an Uncultivated Electroautotroph from a Biocathode Enrichment.</title>
        <authorList>
            <person name="Eddie B.J."/>
            <person name="Malanoski A.P."/>
            <person name="Wang Z."/>
            <person name="Hall R.J."/>
            <person name="Oh S.D."/>
            <person name="Heiner C."/>
            <person name="Lin B."/>
            <person name="Strycharz-Glaven S.M."/>
        </authorList>
    </citation>
    <scope>NUCLEOTIDE SEQUENCE [LARGE SCALE GENOMIC DNA]</scope>
    <source>
        <strain evidence="15">NRL1</strain>
    </source>
</reference>